<keyword evidence="2" id="KW-0413">Isomerase</keyword>
<evidence type="ECO:0000256" key="2">
    <source>
        <dbReference type="ARBA" id="ARBA00023235"/>
    </source>
</evidence>
<evidence type="ECO:0000256" key="1">
    <source>
        <dbReference type="ARBA" id="ARBA00008270"/>
    </source>
</evidence>
<dbReference type="GO" id="GO:0005737">
    <property type="term" value="C:cytoplasm"/>
    <property type="evidence" value="ECO:0007669"/>
    <property type="project" value="TreeGrafter"/>
</dbReference>
<gene>
    <name evidence="3" type="ORF">JOB18_028833</name>
</gene>
<dbReference type="EMBL" id="JAGKHQ010000019">
    <property type="protein sequence ID" value="KAG7482722.1"/>
    <property type="molecule type" value="Genomic_DNA"/>
</dbReference>
<dbReference type="Pfam" id="PF02567">
    <property type="entry name" value="PhzC-PhzF"/>
    <property type="match status" value="1"/>
</dbReference>
<reference evidence="3 4" key="1">
    <citation type="journal article" date="2021" name="Sci. Rep.">
        <title>Chromosome anchoring in Senegalese sole (Solea senegalensis) reveals sex-associated markers and genome rearrangements in flatfish.</title>
        <authorList>
            <person name="Guerrero-Cozar I."/>
            <person name="Gomez-Garrido J."/>
            <person name="Berbel C."/>
            <person name="Martinez-Blanch J.F."/>
            <person name="Alioto T."/>
            <person name="Claros M.G."/>
            <person name="Gagnaire P.A."/>
            <person name="Manchado M."/>
        </authorList>
    </citation>
    <scope>NUCLEOTIDE SEQUENCE [LARGE SCALE GENOMIC DNA]</scope>
    <source>
        <strain evidence="3">Sse05_10M</strain>
    </source>
</reference>
<protein>
    <submittedName>
        <fullName evidence="3">Phenazine biosynthesis-like domain-containing protein</fullName>
    </submittedName>
</protein>
<comment type="caution">
    <text evidence="3">The sequence shown here is derived from an EMBL/GenBank/DDBJ whole genome shotgun (WGS) entry which is preliminary data.</text>
</comment>
<dbReference type="AlphaFoldDB" id="A0AAV6Q6R6"/>
<sequence length="204" mass="22799">MEISIFTVDAFTNLPFKGNPAAVCPLMHELTDDLYQKIAAEMSLSETAFITRINSSDTFTTGSRFHLRWFSPITEVNLCGHATLASASVLFKHMKNENPVVVFETRGGDLAVSQRGDSYIMDFPLNPPMKQDPNEFSDTIKVSKILQAPPLSAIVGNNPVQDVCLNTNTKKLMIRLDDSCERFSRLPARIRLLLQILCSMGRYP</sequence>
<accession>A0AAV6Q6R6</accession>
<dbReference type="GO" id="GO:0016853">
    <property type="term" value="F:isomerase activity"/>
    <property type="evidence" value="ECO:0007669"/>
    <property type="project" value="UniProtKB-KW"/>
</dbReference>
<keyword evidence="4" id="KW-1185">Reference proteome</keyword>
<dbReference type="Proteomes" id="UP000693946">
    <property type="component" value="Linkage Group LG7"/>
</dbReference>
<dbReference type="NCBIfam" id="TIGR00654">
    <property type="entry name" value="PhzF_family"/>
    <property type="match status" value="1"/>
</dbReference>
<evidence type="ECO:0000313" key="4">
    <source>
        <dbReference type="Proteomes" id="UP000693946"/>
    </source>
</evidence>
<dbReference type="PANTHER" id="PTHR13774">
    <property type="entry name" value="PHENAZINE BIOSYNTHESIS PROTEIN"/>
    <property type="match status" value="1"/>
</dbReference>
<name>A0AAV6Q6R6_SOLSE</name>
<dbReference type="PANTHER" id="PTHR13774:SF17">
    <property type="entry name" value="PHENAZINE BIOSYNTHESIS-LIKE DOMAIN-CONTAINING PROTEIN"/>
    <property type="match status" value="1"/>
</dbReference>
<proteinExistence type="inferred from homology"/>
<evidence type="ECO:0000313" key="3">
    <source>
        <dbReference type="EMBL" id="KAG7482722.1"/>
    </source>
</evidence>
<organism evidence="3 4">
    <name type="scientific">Solea senegalensis</name>
    <name type="common">Senegalese sole</name>
    <dbReference type="NCBI Taxonomy" id="28829"/>
    <lineage>
        <taxon>Eukaryota</taxon>
        <taxon>Metazoa</taxon>
        <taxon>Chordata</taxon>
        <taxon>Craniata</taxon>
        <taxon>Vertebrata</taxon>
        <taxon>Euteleostomi</taxon>
        <taxon>Actinopterygii</taxon>
        <taxon>Neopterygii</taxon>
        <taxon>Teleostei</taxon>
        <taxon>Neoteleostei</taxon>
        <taxon>Acanthomorphata</taxon>
        <taxon>Carangaria</taxon>
        <taxon>Pleuronectiformes</taxon>
        <taxon>Pleuronectoidei</taxon>
        <taxon>Soleidae</taxon>
        <taxon>Solea</taxon>
    </lineage>
</organism>
<dbReference type="InterPro" id="IPR003719">
    <property type="entry name" value="Phenazine_PhzF-like"/>
</dbReference>
<comment type="similarity">
    <text evidence="1">Belongs to the PhzF family.</text>
</comment>